<sequence length="276" mass="27387">MGSLLALGAALGFGVSDYTGGLAARRGSALTVTLLGQVAGLLALVPALVLVAGRPSFAALGYGAAAGLFGSLGLVLYLRCMALGPMGVISPVAALVGAAVPVLWAVGLAGERLDPRDVAGVVAGLAAVVLVAYRRGAGRAAAGSRGPLVAAGAGAAFGLFLVLLDATPGDSGLWPLVGSRLAGIGLLAALVRARPRPWPSTDGRRLAVVSGVTDQLANVSFLLATRTGLLSLASLLTSLYPVVVLVLARQLLHERLTRPQAGGVALALLTSVLIAA</sequence>
<feature type="transmembrane region" description="Helical" evidence="2">
    <location>
        <begin position="33"/>
        <end position="52"/>
    </location>
</feature>
<comment type="caution">
    <text evidence="4">The sequence shown here is derived from an EMBL/GenBank/DDBJ whole genome shotgun (WGS) entry which is preliminary data.</text>
</comment>
<dbReference type="InterPro" id="IPR000620">
    <property type="entry name" value="EamA_dom"/>
</dbReference>
<proteinExistence type="inferred from homology"/>
<feature type="transmembrane region" description="Helical" evidence="2">
    <location>
        <begin position="148"/>
        <end position="166"/>
    </location>
</feature>
<reference evidence="4" key="2">
    <citation type="submission" date="2020-09" db="EMBL/GenBank/DDBJ databases">
        <authorList>
            <person name="Sun Q."/>
            <person name="Zhou Y."/>
        </authorList>
    </citation>
    <scope>NUCLEOTIDE SEQUENCE</scope>
    <source>
        <strain evidence="4">CGMCC 1.14988</strain>
    </source>
</reference>
<accession>A0A8J3AAG5</accession>
<evidence type="ECO:0000313" key="4">
    <source>
        <dbReference type="EMBL" id="GGI09060.1"/>
    </source>
</evidence>
<dbReference type="Proteomes" id="UP000650511">
    <property type="component" value="Unassembled WGS sequence"/>
</dbReference>
<reference evidence="4" key="1">
    <citation type="journal article" date="2014" name="Int. J. Syst. Evol. Microbiol.">
        <title>Complete genome sequence of Corynebacterium casei LMG S-19264T (=DSM 44701T), isolated from a smear-ripened cheese.</title>
        <authorList>
            <consortium name="US DOE Joint Genome Institute (JGI-PGF)"/>
            <person name="Walter F."/>
            <person name="Albersmeier A."/>
            <person name="Kalinowski J."/>
            <person name="Ruckert C."/>
        </authorList>
    </citation>
    <scope>NUCLEOTIDE SEQUENCE</scope>
    <source>
        <strain evidence="4">CGMCC 1.14988</strain>
    </source>
</reference>
<feature type="domain" description="EamA" evidence="3">
    <location>
        <begin position="146"/>
        <end position="274"/>
    </location>
</feature>
<evidence type="ECO:0000256" key="2">
    <source>
        <dbReference type="SAM" id="Phobius"/>
    </source>
</evidence>
<dbReference type="RefSeq" id="WP_165404049.1">
    <property type="nucleotide sequence ID" value="NZ_BMHA01000014.1"/>
</dbReference>
<protein>
    <recommendedName>
        <fullName evidence="3">EamA domain-containing protein</fullName>
    </recommendedName>
</protein>
<dbReference type="EMBL" id="BMHA01000014">
    <property type="protein sequence ID" value="GGI09060.1"/>
    <property type="molecule type" value="Genomic_DNA"/>
</dbReference>
<keyword evidence="5" id="KW-1185">Reference proteome</keyword>
<keyword evidence="2" id="KW-1133">Transmembrane helix</keyword>
<dbReference type="SUPFAM" id="SSF103481">
    <property type="entry name" value="Multidrug resistance efflux transporter EmrE"/>
    <property type="match status" value="2"/>
</dbReference>
<dbReference type="InterPro" id="IPR037185">
    <property type="entry name" value="EmrE-like"/>
</dbReference>
<gene>
    <name evidence="4" type="ORF">GCM10011354_32190</name>
</gene>
<comment type="similarity">
    <text evidence="1">Belongs to the EamA transporter family.</text>
</comment>
<evidence type="ECO:0000313" key="5">
    <source>
        <dbReference type="Proteomes" id="UP000650511"/>
    </source>
</evidence>
<feature type="transmembrane region" description="Helical" evidence="2">
    <location>
        <begin position="229"/>
        <end position="248"/>
    </location>
</feature>
<dbReference type="Pfam" id="PF00892">
    <property type="entry name" value="EamA"/>
    <property type="match status" value="2"/>
</dbReference>
<keyword evidence="2" id="KW-0472">Membrane</keyword>
<feature type="transmembrane region" description="Helical" evidence="2">
    <location>
        <begin position="84"/>
        <end position="106"/>
    </location>
</feature>
<keyword evidence="2" id="KW-0812">Transmembrane</keyword>
<name>A0A8J3AAG5_9ACTN</name>
<evidence type="ECO:0000256" key="1">
    <source>
        <dbReference type="ARBA" id="ARBA00007362"/>
    </source>
</evidence>
<evidence type="ECO:0000259" key="3">
    <source>
        <dbReference type="Pfam" id="PF00892"/>
    </source>
</evidence>
<feature type="domain" description="EamA" evidence="3">
    <location>
        <begin position="2"/>
        <end position="132"/>
    </location>
</feature>
<feature type="transmembrane region" description="Helical" evidence="2">
    <location>
        <begin position="118"/>
        <end position="136"/>
    </location>
</feature>
<feature type="transmembrane region" description="Helical" evidence="2">
    <location>
        <begin position="59"/>
        <end position="78"/>
    </location>
</feature>
<dbReference type="GO" id="GO:0016020">
    <property type="term" value="C:membrane"/>
    <property type="evidence" value="ECO:0007669"/>
    <property type="project" value="InterPro"/>
</dbReference>
<organism evidence="4 5">
    <name type="scientific">Egicoccus halophilus</name>
    <dbReference type="NCBI Taxonomy" id="1670830"/>
    <lineage>
        <taxon>Bacteria</taxon>
        <taxon>Bacillati</taxon>
        <taxon>Actinomycetota</taxon>
        <taxon>Nitriliruptoria</taxon>
        <taxon>Egicoccales</taxon>
        <taxon>Egicoccaceae</taxon>
        <taxon>Egicoccus</taxon>
    </lineage>
</organism>
<dbReference type="AlphaFoldDB" id="A0A8J3AAG5"/>
<dbReference type="Gene3D" id="1.10.3730.20">
    <property type="match status" value="1"/>
</dbReference>